<evidence type="ECO:0000313" key="2">
    <source>
        <dbReference type="EMBL" id="CEM40521.1"/>
    </source>
</evidence>
<name>A0A0G4H9M3_9ALVE</name>
<dbReference type="EMBL" id="CDMZ01002054">
    <property type="protein sequence ID" value="CEM40521.1"/>
    <property type="molecule type" value="Genomic_DNA"/>
</dbReference>
<protein>
    <recommendedName>
        <fullName evidence="3">KATNIP domain-containing protein</fullName>
    </recommendedName>
</protein>
<keyword evidence="1" id="KW-0732">Signal</keyword>
<dbReference type="PhylomeDB" id="A0A0G4H9M3"/>
<dbReference type="VEuPathDB" id="CryptoDB:Cvel_25363"/>
<evidence type="ECO:0008006" key="3">
    <source>
        <dbReference type="Google" id="ProtNLM"/>
    </source>
</evidence>
<evidence type="ECO:0000256" key="1">
    <source>
        <dbReference type="SAM" id="SignalP"/>
    </source>
</evidence>
<accession>A0A0G4H9M3</accession>
<dbReference type="AlphaFoldDB" id="A0A0G4H9M3"/>
<feature type="chain" id="PRO_5005191732" description="KATNIP domain-containing protein" evidence="1">
    <location>
        <begin position="18"/>
        <end position="562"/>
    </location>
</feature>
<feature type="signal peptide" evidence="1">
    <location>
        <begin position="1"/>
        <end position="17"/>
    </location>
</feature>
<reference evidence="2" key="1">
    <citation type="submission" date="2014-11" db="EMBL/GenBank/DDBJ databases">
        <authorList>
            <person name="Otto D Thomas"/>
            <person name="Naeem Raeece"/>
        </authorList>
    </citation>
    <scope>NUCLEOTIDE SEQUENCE</scope>
</reference>
<gene>
    <name evidence="2" type="ORF">Cvel_25363</name>
</gene>
<sequence>MFRRAAVQALLLGTVVSASLDVDKLTENLKLPPGLGAGKFNFSSLDFKLPDLFGDKGDALTTAKRSYLVNFPKECPSPYVPVLDPKDVACKGEEGGCTEDLCCRWWITPLPVLNDSFVTFGFFNLRPNFVGGWAVGIGEEAANFDIFFDWVGSVRRSFDFTTLFDPGVSQRSSRFDFTDAGQIAWMNATDDSGDPDQALLDLLVVLEAGDLVNGQPVVKVLDIRATNDGKCVFVNVETNTTSDSEFGGAIEKVTLPSMSRSSLIKAFDVVDGETIVNFVRSFQPSPNGENWLIGANAQQENLKAVIVEANGKGKTKGKGQSQASPQLLTLGGAVMREGDPVPPSLGLQIPGTLTWGTGFDGPNQFMDITNKGDKIVSVRVNNGTENFAVVFVNEEPVYQQTVTCFDFPNTNCDLFFNDDNDDSPQVRINEEGDWLFMFEVGSDSSFAVVNGEPLVGTGTDLDLDGDGVMDVGVKEVRDRGTMSQRFKDGTVDVYLALDLCDPGVFDCSGGDEASLIAFTVKVGEKGFGEKDVLEKKGGLLDLDLSSLNLKGLNGKFDFGKLG</sequence>
<organism evidence="2">
    <name type="scientific">Chromera velia CCMP2878</name>
    <dbReference type="NCBI Taxonomy" id="1169474"/>
    <lineage>
        <taxon>Eukaryota</taxon>
        <taxon>Sar</taxon>
        <taxon>Alveolata</taxon>
        <taxon>Colpodellida</taxon>
        <taxon>Chromeraceae</taxon>
        <taxon>Chromera</taxon>
    </lineage>
</organism>
<proteinExistence type="predicted"/>